<dbReference type="InterPro" id="IPR029510">
    <property type="entry name" value="Ald_DH_CS_GLU"/>
</dbReference>
<dbReference type="InterPro" id="IPR016162">
    <property type="entry name" value="Ald_DH_N"/>
</dbReference>
<comment type="similarity">
    <text evidence="1 6">Belongs to the aldehyde dehydrogenase family.</text>
</comment>
<protein>
    <recommendedName>
        <fullName evidence="3">aldehyde dehydrogenase (NAD(+))</fullName>
        <ecNumber evidence="3">1.2.1.3</ecNumber>
    </recommendedName>
</protein>
<feature type="active site" evidence="5">
    <location>
        <position position="98"/>
    </location>
</feature>
<dbReference type="InterPro" id="IPR016161">
    <property type="entry name" value="Ald_DH/histidinol_DH"/>
</dbReference>
<dbReference type="GO" id="GO:0004029">
    <property type="term" value="F:aldehyde dehydrogenase (NAD+) activity"/>
    <property type="evidence" value="ECO:0007669"/>
    <property type="project" value="UniProtKB-EC"/>
</dbReference>
<dbReference type="SUPFAM" id="SSF53720">
    <property type="entry name" value="ALDH-like"/>
    <property type="match status" value="1"/>
</dbReference>
<reference evidence="8" key="2">
    <citation type="submission" date="2023-01" db="EMBL/GenBank/DDBJ databases">
        <authorList>
            <person name="Petersen C."/>
        </authorList>
    </citation>
    <scope>NUCLEOTIDE SEQUENCE</scope>
    <source>
        <strain evidence="8">IBT 12815</strain>
    </source>
</reference>
<dbReference type="PROSITE" id="PS00687">
    <property type="entry name" value="ALDEHYDE_DEHYDR_GLU"/>
    <property type="match status" value="1"/>
</dbReference>
<dbReference type="InterPro" id="IPR015590">
    <property type="entry name" value="Aldehyde_DH_dom"/>
</dbReference>
<dbReference type="Gene3D" id="3.40.605.10">
    <property type="entry name" value="Aldehyde Dehydrogenase, Chain A, domain 1"/>
    <property type="match status" value="1"/>
</dbReference>
<dbReference type="EC" id="1.2.1.3" evidence="3"/>
<evidence type="ECO:0000313" key="8">
    <source>
        <dbReference type="EMBL" id="KAJ5593279.1"/>
    </source>
</evidence>
<evidence type="ECO:0000259" key="7">
    <source>
        <dbReference type="Pfam" id="PF00171"/>
    </source>
</evidence>
<dbReference type="AlphaFoldDB" id="A0AAD6GYI7"/>
<dbReference type="Pfam" id="PF00171">
    <property type="entry name" value="Aldedh"/>
    <property type="match status" value="1"/>
</dbReference>
<keyword evidence="9" id="KW-1185">Reference proteome</keyword>
<keyword evidence="2 6" id="KW-0560">Oxidoreductase</keyword>
<accession>A0AAD6GYI7</accession>
<feature type="domain" description="Aldehyde dehydrogenase" evidence="7">
    <location>
        <begin position="14"/>
        <end position="168"/>
    </location>
</feature>
<dbReference type="Gene3D" id="3.40.309.10">
    <property type="entry name" value="Aldehyde Dehydrogenase, Chain A, domain 2"/>
    <property type="match status" value="1"/>
</dbReference>
<evidence type="ECO:0000256" key="4">
    <source>
        <dbReference type="ARBA" id="ARBA00049194"/>
    </source>
</evidence>
<evidence type="ECO:0000256" key="3">
    <source>
        <dbReference type="ARBA" id="ARBA00024226"/>
    </source>
</evidence>
<comment type="catalytic activity">
    <reaction evidence="4">
        <text>an aldehyde + NAD(+) + H2O = a carboxylate + NADH + 2 H(+)</text>
        <dbReference type="Rhea" id="RHEA:16185"/>
        <dbReference type="ChEBI" id="CHEBI:15377"/>
        <dbReference type="ChEBI" id="CHEBI:15378"/>
        <dbReference type="ChEBI" id="CHEBI:17478"/>
        <dbReference type="ChEBI" id="CHEBI:29067"/>
        <dbReference type="ChEBI" id="CHEBI:57540"/>
        <dbReference type="ChEBI" id="CHEBI:57945"/>
        <dbReference type="EC" id="1.2.1.3"/>
    </reaction>
</comment>
<comment type="caution">
    <text evidence="8">The sequence shown here is derived from an EMBL/GenBank/DDBJ whole genome shotgun (WGS) entry which is preliminary data.</text>
</comment>
<evidence type="ECO:0000256" key="5">
    <source>
        <dbReference type="PROSITE-ProRule" id="PRU10007"/>
    </source>
</evidence>
<name>A0AAD6GYI7_9EURO</name>
<dbReference type="PANTHER" id="PTHR11699">
    <property type="entry name" value="ALDEHYDE DEHYDROGENASE-RELATED"/>
    <property type="match status" value="1"/>
</dbReference>
<evidence type="ECO:0000313" key="9">
    <source>
        <dbReference type="Proteomes" id="UP001213799"/>
    </source>
</evidence>
<sequence>MLRNRRLTGFSGAMAGNTMVVKSSDKVPLNMSYKSLLVYLDIVLYLIKCQSAEIASGKGRLTPGIINIISGHGQISGNILSHHMDSVATSNMKNVILELGGKSPAIIFSDSDIAKAVEETKDSVQWNSGQVCMANSRIYAHESIASTFIELFNKRFAAVVIGNPLLPDDPRATGR</sequence>
<dbReference type="RefSeq" id="XP_056749905.1">
    <property type="nucleotide sequence ID" value="XM_056901237.1"/>
</dbReference>
<evidence type="ECO:0000256" key="1">
    <source>
        <dbReference type="ARBA" id="ARBA00009986"/>
    </source>
</evidence>
<dbReference type="GeneID" id="81591479"/>
<proteinExistence type="inferred from homology"/>
<gene>
    <name evidence="8" type="ORF">N7537_010183</name>
</gene>
<reference evidence="8" key="1">
    <citation type="journal article" date="2023" name="IMA Fungus">
        <title>Comparative genomic study of the Penicillium genus elucidates a diverse pangenome and 15 lateral gene transfer events.</title>
        <authorList>
            <person name="Petersen C."/>
            <person name="Sorensen T."/>
            <person name="Nielsen M.R."/>
            <person name="Sondergaard T.E."/>
            <person name="Sorensen J.L."/>
            <person name="Fitzpatrick D.A."/>
            <person name="Frisvad J.C."/>
            <person name="Nielsen K.L."/>
        </authorList>
    </citation>
    <scope>NUCLEOTIDE SEQUENCE</scope>
    <source>
        <strain evidence="8">IBT 12815</strain>
    </source>
</reference>
<dbReference type="InterPro" id="IPR016163">
    <property type="entry name" value="Ald_DH_C"/>
</dbReference>
<evidence type="ECO:0000256" key="6">
    <source>
        <dbReference type="RuleBase" id="RU003345"/>
    </source>
</evidence>
<organism evidence="8 9">
    <name type="scientific">Penicillium hordei</name>
    <dbReference type="NCBI Taxonomy" id="40994"/>
    <lineage>
        <taxon>Eukaryota</taxon>
        <taxon>Fungi</taxon>
        <taxon>Dikarya</taxon>
        <taxon>Ascomycota</taxon>
        <taxon>Pezizomycotina</taxon>
        <taxon>Eurotiomycetes</taxon>
        <taxon>Eurotiomycetidae</taxon>
        <taxon>Eurotiales</taxon>
        <taxon>Aspergillaceae</taxon>
        <taxon>Penicillium</taxon>
    </lineage>
</organism>
<dbReference type="Proteomes" id="UP001213799">
    <property type="component" value="Unassembled WGS sequence"/>
</dbReference>
<evidence type="ECO:0000256" key="2">
    <source>
        <dbReference type="ARBA" id="ARBA00023002"/>
    </source>
</evidence>
<dbReference type="EMBL" id="JAQJAE010000005">
    <property type="protein sequence ID" value="KAJ5593279.1"/>
    <property type="molecule type" value="Genomic_DNA"/>
</dbReference>